<protein>
    <recommendedName>
        <fullName evidence="1">Sugar fermentation stimulation protein homolog</fullName>
    </recommendedName>
</protein>
<accession>A0A4P7C106</accession>
<organism evidence="4 5">
    <name type="scientific">Nitrosococcus wardiae</name>
    <dbReference type="NCBI Taxonomy" id="1814290"/>
    <lineage>
        <taxon>Bacteria</taxon>
        <taxon>Pseudomonadati</taxon>
        <taxon>Pseudomonadota</taxon>
        <taxon>Gammaproteobacteria</taxon>
        <taxon>Chromatiales</taxon>
        <taxon>Chromatiaceae</taxon>
        <taxon>Nitrosococcus</taxon>
    </lineage>
</organism>
<dbReference type="OrthoDB" id="9802365at2"/>
<dbReference type="NCBIfam" id="TIGR00230">
    <property type="entry name" value="sfsA"/>
    <property type="match status" value="1"/>
</dbReference>
<dbReference type="Gene3D" id="2.40.50.580">
    <property type="match status" value="1"/>
</dbReference>
<gene>
    <name evidence="1 4" type="primary">sfsA</name>
    <name evidence="4" type="ORF">E3U44_18565</name>
</gene>
<dbReference type="AlphaFoldDB" id="A0A4P7C106"/>
<dbReference type="Pfam" id="PF17746">
    <property type="entry name" value="SfsA_N"/>
    <property type="match status" value="1"/>
</dbReference>
<dbReference type="Proteomes" id="UP000294325">
    <property type="component" value="Chromosome"/>
</dbReference>
<keyword evidence="5" id="KW-1185">Reference proteome</keyword>
<evidence type="ECO:0000256" key="1">
    <source>
        <dbReference type="HAMAP-Rule" id="MF_00095"/>
    </source>
</evidence>
<dbReference type="EMBL" id="CP038033">
    <property type="protein sequence ID" value="QBQ56278.1"/>
    <property type="molecule type" value="Genomic_DNA"/>
</dbReference>
<evidence type="ECO:0000259" key="3">
    <source>
        <dbReference type="Pfam" id="PF17746"/>
    </source>
</evidence>
<dbReference type="PANTHER" id="PTHR30545:SF2">
    <property type="entry name" value="SUGAR FERMENTATION STIMULATION PROTEIN A"/>
    <property type="match status" value="1"/>
</dbReference>
<dbReference type="GO" id="GO:0003677">
    <property type="term" value="F:DNA binding"/>
    <property type="evidence" value="ECO:0007669"/>
    <property type="project" value="InterPro"/>
</dbReference>
<dbReference type="Pfam" id="PF03749">
    <property type="entry name" value="SfsA"/>
    <property type="match status" value="1"/>
</dbReference>
<reference evidence="4 5" key="1">
    <citation type="submission" date="2019-03" db="EMBL/GenBank/DDBJ databases">
        <title>The genome sequence of Nitrosococcus wardiae strain D1FHST reveals the archetypal metabolic capacity of ammonia-oxidizing Gammaproteobacteria.</title>
        <authorList>
            <person name="Wang L."/>
            <person name="Lim C.K."/>
            <person name="Hanson T.E."/>
            <person name="Dang H."/>
            <person name="Klotz M.G."/>
        </authorList>
    </citation>
    <scope>NUCLEOTIDE SEQUENCE [LARGE SCALE GENOMIC DNA]</scope>
    <source>
        <strain evidence="4 5">D1FHS</strain>
    </source>
</reference>
<proteinExistence type="inferred from homology"/>
<evidence type="ECO:0000313" key="5">
    <source>
        <dbReference type="Proteomes" id="UP000294325"/>
    </source>
</evidence>
<dbReference type="Gene3D" id="3.40.1350.60">
    <property type="match status" value="1"/>
</dbReference>
<name>A0A4P7C106_9GAMM</name>
<dbReference type="InterPro" id="IPR040452">
    <property type="entry name" value="SfsA_C"/>
</dbReference>
<dbReference type="PANTHER" id="PTHR30545">
    <property type="entry name" value="SUGAR FERMENTATION STIMULATION PROTEIN A"/>
    <property type="match status" value="1"/>
</dbReference>
<feature type="domain" description="SfsA N-terminal OB" evidence="3">
    <location>
        <begin position="14"/>
        <end position="79"/>
    </location>
</feature>
<evidence type="ECO:0000313" key="4">
    <source>
        <dbReference type="EMBL" id="QBQ56278.1"/>
    </source>
</evidence>
<dbReference type="CDD" id="cd22359">
    <property type="entry name" value="SfsA-like_bacterial"/>
    <property type="match status" value="1"/>
</dbReference>
<dbReference type="InterPro" id="IPR005224">
    <property type="entry name" value="SfsA"/>
</dbReference>
<dbReference type="HAMAP" id="MF_00095">
    <property type="entry name" value="SfsA"/>
    <property type="match status" value="1"/>
</dbReference>
<dbReference type="RefSeq" id="WP_134359526.1">
    <property type="nucleotide sequence ID" value="NZ_CP038033.1"/>
</dbReference>
<comment type="similarity">
    <text evidence="1">Belongs to the SfsA family.</text>
</comment>
<dbReference type="InterPro" id="IPR041465">
    <property type="entry name" value="SfsA_N"/>
</dbReference>
<feature type="domain" description="Sugar fermentation stimulation protein C-terminal" evidence="2">
    <location>
        <begin position="83"/>
        <end position="222"/>
    </location>
</feature>
<evidence type="ECO:0000259" key="2">
    <source>
        <dbReference type="Pfam" id="PF03749"/>
    </source>
</evidence>
<sequence length="234" mass="25928">MNFDQKLLPGILRRRYQRFFAEVELKSGEQITAHCPNTGSMRGLVEPGLGVYVSQSTNPRRKLAYTLELVNAHTSLVGVHTGRANTLAKEAITAGSIAQLLGYGKVRQEIRYSQNSRIDLLLEDPATQRCCYVEVKSVTLREGPAACFPDAVTTRGAKHLDDLIATVRLPNQRAVMFYLVQREDCQYFTPADDIDPTYGAKLRSAAEQGVEMLAYACQVSPQGIQVTQPLPIQL</sequence>
<dbReference type="KEGG" id="nwr:E3U44_18565"/>